<dbReference type="InterPro" id="IPR011043">
    <property type="entry name" value="Gal_Oxase/kelch_b-propeller"/>
</dbReference>
<keyword evidence="1" id="KW-0732">Signal</keyword>
<feature type="chain" id="PRO_5037622658" description="CARDB domain-containing protein" evidence="1">
    <location>
        <begin position="21"/>
        <end position="725"/>
    </location>
</feature>
<dbReference type="Gene3D" id="2.60.40.10">
    <property type="entry name" value="Immunoglobulins"/>
    <property type="match status" value="1"/>
</dbReference>
<sequence>MSKYGLTVMLCLLLAGGVFAGQTGAGLATIAGVPNAPGLNTAPVDLDPTRAPEGRFMQAPQEVYQQDAVIWSTRAVYPTTGCYRGMQGAYGKRGDTSLLWAVGGQGPAYYPYNYEYNARTNVWTMRANMPEGSSNQAAVWWADTDGSGQDSSGIFVLGTFSGGTYNNCYYWRRSTNTWVTIANFGGTPYTGNMGACVGDSIFLMKFYAPYFRKYDIRSNTWVDRPNPSVPNYYGAMAVSQGKIYQAGGWLNQLTFQEYNPLTATWTNKTAMPSNVGGNTPNLAPWDTGAVKRIYAYGGGNGWTTKNGCFWWDVGSNAWTAEGTIPEGIIGAWYGFIQEAGNIIGINYVAGYNGSAFITTHRRGVPDVPQPNDVGVTKIISPADPFYAFGDTLWFKAEVKNFGTAPQNNVPVVVTLRAKTAGNVVFTATENVPNMAVGQTCTLNFTAYYAPPVQETVYIDTIATALVGDGNPVNNAMTNNVKVTEWGSECLTYNDGTFDNAISWVAAGNQMATRFVGPKKPLPINKAILYISSFSGADYAAEVRIYGNDGGGGAPGTQLGVWVGNLKSSIWTSLYKNEVMFDPAVNVNYDTFFVSYYQTSITPAYPYLGMDYTPPVTTSNDWGKYGGGGWGVFPYDGQMDFGIDACYQARLLDGSIVDITAPAATIDSGASDIYPQIVVKNNGLKARSNIPVAFFITPDDPADPSYYEEANSGPVAIGQEKPVNFV</sequence>
<proteinExistence type="predicted"/>
<evidence type="ECO:0008006" key="4">
    <source>
        <dbReference type="Google" id="ProtNLM"/>
    </source>
</evidence>
<evidence type="ECO:0000313" key="3">
    <source>
        <dbReference type="Proteomes" id="UP000779900"/>
    </source>
</evidence>
<dbReference type="Gene3D" id="2.120.10.80">
    <property type="entry name" value="Kelch-type beta propeller"/>
    <property type="match status" value="2"/>
</dbReference>
<protein>
    <recommendedName>
        <fullName evidence="4">CARDB domain-containing protein</fullName>
    </recommendedName>
</protein>
<evidence type="ECO:0000256" key="1">
    <source>
        <dbReference type="SAM" id="SignalP"/>
    </source>
</evidence>
<dbReference type="InterPro" id="IPR013783">
    <property type="entry name" value="Ig-like_fold"/>
</dbReference>
<dbReference type="EMBL" id="VGIR01000079">
    <property type="protein sequence ID" value="MBM3332363.1"/>
    <property type="molecule type" value="Genomic_DNA"/>
</dbReference>
<name>A0A937XIK3_UNCW3</name>
<reference evidence="2" key="1">
    <citation type="submission" date="2019-03" db="EMBL/GenBank/DDBJ databases">
        <title>Lake Tanganyika Metagenome-Assembled Genomes (MAGs).</title>
        <authorList>
            <person name="Tran P."/>
        </authorList>
    </citation>
    <scope>NUCLEOTIDE SEQUENCE</scope>
    <source>
        <strain evidence="2">K_DeepCast_150m_m2_040</strain>
    </source>
</reference>
<dbReference type="Proteomes" id="UP000779900">
    <property type="component" value="Unassembled WGS sequence"/>
</dbReference>
<accession>A0A937XIK3</accession>
<organism evidence="2 3">
    <name type="scientific">candidate division WOR-3 bacterium</name>
    <dbReference type="NCBI Taxonomy" id="2052148"/>
    <lineage>
        <taxon>Bacteria</taxon>
        <taxon>Bacteria division WOR-3</taxon>
    </lineage>
</organism>
<feature type="non-terminal residue" evidence="2">
    <location>
        <position position="725"/>
    </location>
</feature>
<comment type="caution">
    <text evidence="2">The sequence shown here is derived from an EMBL/GenBank/DDBJ whole genome shotgun (WGS) entry which is preliminary data.</text>
</comment>
<evidence type="ECO:0000313" key="2">
    <source>
        <dbReference type="EMBL" id="MBM3332363.1"/>
    </source>
</evidence>
<dbReference type="SUPFAM" id="SSF50965">
    <property type="entry name" value="Galactose oxidase, central domain"/>
    <property type="match status" value="1"/>
</dbReference>
<dbReference type="AlphaFoldDB" id="A0A937XIK3"/>
<feature type="signal peptide" evidence="1">
    <location>
        <begin position="1"/>
        <end position="20"/>
    </location>
</feature>
<dbReference type="InterPro" id="IPR015915">
    <property type="entry name" value="Kelch-typ_b-propeller"/>
</dbReference>
<gene>
    <name evidence="2" type="ORF">FJY68_11045</name>
</gene>